<gene>
    <name evidence="11" type="ORF">FEM41_08765</name>
</gene>
<dbReference type="RefSeq" id="WP_138095615.1">
    <property type="nucleotide sequence ID" value="NZ_CP040428.1"/>
</dbReference>
<feature type="transmembrane region" description="Helical" evidence="7">
    <location>
        <begin position="528"/>
        <end position="549"/>
    </location>
</feature>
<comment type="subcellular location">
    <subcellularLocation>
        <location evidence="1">Membrane</location>
        <topology evidence="1">Multi-pass membrane protein</topology>
    </subcellularLocation>
</comment>
<protein>
    <submittedName>
        <fullName evidence="11">Protein-disulfide reductase</fullName>
    </submittedName>
</protein>
<dbReference type="PANTHER" id="PTHR32234:SF3">
    <property type="entry name" value="SUPPRESSION OF COPPER SENSITIVITY PROTEIN"/>
    <property type="match status" value="1"/>
</dbReference>
<feature type="domain" description="Thiol:disulfide interchange protein DsbD N-terminal" evidence="10">
    <location>
        <begin position="49"/>
        <end position="147"/>
    </location>
</feature>
<keyword evidence="8" id="KW-0732">Signal</keyword>
<evidence type="ECO:0000313" key="12">
    <source>
        <dbReference type="Proteomes" id="UP000302163"/>
    </source>
</evidence>
<feature type="transmembrane region" description="Helical" evidence="7">
    <location>
        <begin position="324"/>
        <end position="342"/>
    </location>
</feature>
<evidence type="ECO:0000256" key="5">
    <source>
        <dbReference type="ARBA" id="ARBA00023136"/>
    </source>
</evidence>
<dbReference type="CDD" id="cd02953">
    <property type="entry name" value="DsbDgamma"/>
    <property type="match status" value="1"/>
</dbReference>
<evidence type="ECO:0000256" key="6">
    <source>
        <dbReference type="ARBA" id="ARBA00023284"/>
    </source>
</evidence>
<evidence type="ECO:0000256" key="1">
    <source>
        <dbReference type="ARBA" id="ARBA00004141"/>
    </source>
</evidence>
<dbReference type="EMBL" id="CP040428">
    <property type="protein sequence ID" value="QCT19738.1"/>
    <property type="molecule type" value="Genomic_DNA"/>
</dbReference>
<organism evidence="11 12">
    <name type="scientific">Jejubacter calystegiae</name>
    <dbReference type="NCBI Taxonomy" id="2579935"/>
    <lineage>
        <taxon>Bacteria</taxon>
        <taxon>Pseudomonadati</taxon>
        <taxon>Pseudomonadota</taxon>
        <taxon>Gammaproteobacteria</taxon>
        <taxon>Enterobacterales</taxon>
        <taxon>Enterobacteriaceae</taxon>
        <taxon>Jejubacter</taxon>
    </lineage>
</organism>
<dbReference type="GO" id="GO:0017004">
    <property type="term" value="P:cytochrome complex assembly"/>
    <property type="evidence" value="ECO:0007669"/>
    <property type="project" value="UniProtKB-KW"/>
</dbReference>
<name>A0A4P8YJ36_9ENTR</name>
<dbReference type="Pfam" id="PF02683">
    <property type="entry name" value="DsbD_TM"/>
    <property type="match status" value="1"/>
</dbReference>
<evidence type="ECO:0000256" key="2">
    <source>
        <dbReference type="ARBA" id="ARBA00022692"/>
    </source>
</evidence>
<evidence type="ECO:0000259" key="10">
    <source>
        <dbReference type="Pfam" id="PF11412"/>
    </source>
</evidence>
<keyword evidence="12" id="KW-1185">Reference proteome</keyword>
<feature type="transmembrane region" description="Helical" evidence="7">
    <location>
        <begin position="438"/>
        <end position="464"/>
    </location>
</feature>
<keyword evidence="4 7" id="KW-1133">Transmembrane helix</keyword>
<dbReference type="InterPro" id="IPR017937">
    <property type="entry name" value="Thioredoxin_CS"/>
</dbReference>
<reference evidence="11 12" key="1">
    <citation type="submission" date="2019-05" db="EMBL/GenBank/DDBJ databases">
        <title>Complete genome sequence of Izhakiella calystegiae KSNA2, an endophyte isolated from beach morning glory (Calystegia soldanella).</title>
        <authorList>
            <person name="Jiang L."/>
            <person name="Jeong J.C."/>
            <person name="Kim C.Y."/>
            <person name="Kim D.H."/>
            <person name="Kim S.W."/>
            <person name="Lee j."/>
        </authorList>
    </citation>
    <scope>NUCLEOTIDE SEQUENCE [LARGE SCALE GENOMIC DNA]</scope>
    <source>
        <strain evidence="11 12">KSNA2</strain>
    </source>
</reference>
<evidence type="ECO:0000256" key="3">
    <source>
        <dbReference type="ARBA" id="ARBA00022748"/>
    </source>
</evidence>
<keyword evidence="5 7" id="KW-0472">Membrane</keyword>
<evidence type="ECO:0000259" key="9">
    <source>
        <dbReference type="Pfam" id="PF02683"/>
    </source>
</evidence>
<evidence type="ECO:0000256" key="8">
    <source>
        <dbReference type="SAM" id="SignalP"/>
    </source>
</evidence>
<dbReference type="SUPFAM" id="SSF52833">
    <property type="entry name" value="Thioredoxin-like"/>
    <property type="match status" value="1"/>
</dbReference>
<evidence type="ECO:0000256" key="7">
    <source>
        <dbReference type="SAM" id="Phobius"/>
    </source>
</evidence>
<dbReference type="InterPro" id="IPR028250">
    <property type="entry name" value="DsbDN"/>
</dbReference>
<dbReference type="PANTHER" id="PTHR32234">
    <property type="entry name" value="THIOL:DISULFIDE INTERCHANGE PROTEIN DSBD"/>
    <property type="match status" value="1"/>
</dbReference>
<dbReference type="KEGG" id="izh:FEM41_08765"/>
<dbReference type="Pfam" id="PF11412">
    <property type="entry name" value="DsbD_N"/>
    <property type="match status" value="1"/>
</dbReference>
<feature type="transmembrane region" description="Helical" evidence="7">
    <location>
        <begin position="405"/>
        <end position="432"/>
    </location>
</feature>
<proteinExistence type="predicted"/>
<dbReference type="AlphaFoldDB" id="A0A4P8YJ36"/>
<dbReference type="InterPro" id="IPR003834">
    <property type="entry name" value="Cyt_c_assmbl_TM_dom"/>
</dbReference>
<evidence type="ECO:0000313" key="11">
    <source>
        <dbReference type="EMBL" id="QCT19738.1"/>
    </source>
</evidence>
<dbReference type="GO" id="GO:0045454">
    <property type="term" value="P:cell redox homeostasis"/>
    <property type="evidence" value="ECO:0007669"/>
    <property type="project" value="TreeGrafter"/>
</dbReference>
<feature type="transmembrane region" description="Helical" evidence="7">
    <location>
        <begin position="362"/>
        <end position="384"/>
    </location>
</feature>
<sequence>MSVLFRRALLCLLWLWLPASWAADSGWLRAPDNQHASVRLRTGAPQGENRVNLLLDIKLEKGWKTYWRSPGEGGVAPSIRWNSDGINARWQWPTPHRFDVAGITTQGYKGDVTLPIELQGRLPGRLSGVLTLSTCSNVCILTDYPFQLDLASPTGPQFAHDYARALGQVPPDQGLTRTLSAGYRSGELVVTATRDGGWHQPELFLDNPDDASFGEPDYRVEGSRLTATVPVSDSWGDEAPDLRGQHLSLVLADGDMAQQSQLTVGEAGQTASGSGVGLWQGILAALVGGFILNLMPCVLPVLGMKLGSVLQVQGQSQRQVRCQFIASAAGIVVSFLALALMMTLLRLGNQALGWGVQFQNPWFIGGMALVMALFSASLFGLFELRLSSGATTRLATWGGNGTAGHFWQGVFATLLATPCTAPFLGTALALALAAPLPVLWGIFLALGIGMSLPWLLIAVWPTLALRLPRPGRWMNVLRTVLGLMMLGSALWLLSLLALHIGRGAAFGLGITLLVLLLAAIARRYGWRTAGISASIAVLLVGGVLFGASLTSEKRPLRDEVNWQPLSEQAIRQALADNKRVFVDVTADWCVTCKANKYNVLLRDETQKALKAPDVVALRGDWSRPSAEITAFLNRRGSVAVPFNQVYGPGLPQGKILPALLSREDVLNALSESKGKQP</sequence>
<dbReference type="Gene3D" id="3.40.30.10">
    <property type="entry name" value="Glutaredoxin"/>
    <property type="match status" value="1"/>
</dbReference>
<feature type="transmembrane region" description="Helical" evidence="7">
    <location>
        <begin position="476"/>
        <end position="498"/>
    </location>
</feature>
<dbReference type="GO" id="GO:0015035">
    <property type="term" value="F:protein-disulfide reductase activity"/>
    <property type="evidence" value="ECO:0007669"/>
    <property type="project" value="TreeGrafter"/>
</dbReference>
<dbReference type="InterPro" id="IPR035671">
    <property type="entry name" value="DsbD_gamma"/>
</dbReference>
<keyword evidence="6" id="KW-0676">Redox-active center</keyword>
<feature type="domain" description="Cytochrome C biogenesis protein transmembrane" evidence="9">
    <location>
        <begin position="279"/>
        <end position="494"/>
    </location>
</feature>
<feature type="signal peptide" evidence="8">
    <location>
        <begin position="1"/>
        <end position="22"/>
    </location>
</feature>
<feature type="transmembrane region" description="Helical" evidence="7">
    <location>
        <begin position="504"/>
        <end position="521"/>
    </location>
</feature>
<dbReference type="PROSITE" id="PS00194">
    <property type="entry name" value="THIOREDOXIN_1"/>
    <property type="match status" value="1"/>
</dbReference>
<dbReference type="Pfam" id="PF13899">
    <property type="entry name" value="Thioredoxin_7"/>
    <property type="match status" value="1"/>
</dbReference>
<dbReference type="GO" id="GO:0016020">
    <property type="term" value="C:membrane"/>
    <property type="evidence" value="ECO:0007669"/>
    <property type="project" value="UniProtKB-SubCell"/>
</dbReference>
<dbReference type="Proteomes" id="UP000302163">
    <property type="component" value="Chromosome"/>
</dbReference>
<dbReference type="InterPro" id="IPR036249">
    <property type="entry name" value="Thioredoxin-like_sf"/>
</dbReference>
<accession>A0A4P8YJ36</accession>
<feature type="transmembrane region" description="Helical" evidence="7">
    <location>
        <begin position="278"/>
        <end position="303"/>
    </location>
</feature>
<keyword evidence="3" id="KW-0201">Cytochrome c-type biogenesis</keyword>
<feature type="chain" id="PRO_5020329862" evidence="8">
    <location>
        <begin position="23"/>
        <end position="677"/>
    </location>
</feature>
<evidence type="ECO:0000256" key="4">
    <source>
        <dbReference type="ARBA" id="ARBA00022989"/>
    </source>
</evidence>
<keyword evidence="2 7" id="KW-0812">Transmembrane</keyword>
<dbReference type="OrthoDB" id="9811036at2"/>